<dbReference type="Pfam" id="PF09954">
    <property type="entry name" value="DUF2188"/>
    <property type="match status" value="1"/>
</dbReference>
<evidence type="ECO:0000313" key="2">
    <source>
        <dbReference type="Proteomes" id="UP000070256"/>
    </source>
</evidence>
<dbReference type="AlphaFoldDB" id="A0A133VNS5"/>
<gene>
    <name evidence="1" type="ORF">AKJ58_01000</name>
</gene>
<evidence type="ECO:0008006" key="3">
    <source>
        <dbReference type="Google" id="ProtNLM"/>
    </source>
</evidence>
<keyword evidence="2" id="KW-1185">Reference proteome</keyword>
<evidence type="ECO:0000313" key="1">
    <source>
        <dbReference type="EMBL" id="KXB08077.1"/>
    </source>
</evidence>
<dbReference type="Proteomes" id="UP000070256">
    <property type="component" value="Unassembled WGS sequence"/>
</dbReference>
<name>A0A133VNS5_9EURY</name>
<comment type="caution">
    <text evidence="1">The sequence shown here is derived from an EMBL/GenBank/DDBJ whole genome shotgun (WGS) entry which is preliminary data.</text>
</comment>
<accession>A0A133VNS5</accession>
<organism evidence="1 2">
    <name type="scientific">candidate division MSBL1 archaeon SCGC-AAA385D11</name>
    <dbReference type="NCBI Taxonomy" id="1698286"/>
    <lineage>
        <taxon>Archaea</taxon>
        <taxon>Methanobacteriati</taxon>
        <taxon>Methanobacteriota</taxon>
        <taxon>candidate division MSBL1</taxon>
    </lineage>
</organism>
<sequence>MMTVDVFHSKDDSAWCVRVRSIGQNRVVSRHRTKKAAIRRAKKEAKALGARIDVYKKDGTLQRTLNYGWQL</sequence>
<protein>
    <recommendedName>
        <fullName evidence="3">DUF2188 domain-containing protein</fullName>
    </recommendedName>
</protein>
<dbReference type="EMBL" id="LHYK01000013">
    <property type="protein sequence ID" value="KXB08077.1"/>
    <property type="molecule type" value="Genomic_DNA"/>
</dbReference>
<proteinExistence type="predicted"/>
<reference evidence="1 2" key="1">
    <citation type="journal article" date="2016" name="Sci. Rep.">
        <title>Metabolic traits of an uncultured archaeal lineage -MSBL1- from brine pools of the Red Sea.</title>
        <authorList>
            <person name="Mwirichia R."/>
            <person name="Alam I."/>
            <person name="Rashid M."/>
            <person name="Vinu M."/>
            <person name="Ba-Alawi W."/>
            <person name="Anthony Kamau A."/>
            <person name="Kamanda Ngugi D."/>
            <person name="Goker M."/>
            <person name="Klenk H.P."/>
            <person name="Bajic V."/>
            <person name="Stingl U."/>
        </authorList>
    </citation>
    <scope>NUCLEOTIDE SEQUENCE [LARGE SCALE GENOMIC DNA]</scope>
    <source>
        <strain evidence="1">SCGC-AAA385D11</strain>
    </source>
</reference>
<dbReference type="InterPro" id="IPR018691">
    <property type="entry name" value="DUF2188"/>
</dbReference>